<evidence type="ECO:0000259" key="5">
    <source>
        <dbReference type="Pfam" id="PF04500"/>
    </source>
</evidence>
<name>A0AAN8S9C1_POLSC</name>
<evidence type="ECO:0000256" key="2">
    <source>
        <dbReference type="ARBA" id="ARBA00022771"/>
    </source>
</evidence>
<protein>
    <recommendedName>
        <fullName evidence="5">FLYWCH-type domain-containing protein</fullName>
    </recommendedName>
</protein>
<keyword evidence="3" id="KW-0862">Zinc</keyword>
<gene>
    <name evidence="6" type="ORF">RUM43_003133</name>
</gene>
<keyword evidence="1" id="KW-0479">Metal-binding</keyword>
<reference evidence="6 7" key="1">
    <citation type="submission" date="2023-10" db="EMBL/GenBank/DDBJ databases">
        <title>Genomes of two closely related lineages of the louse Polyplax serrata with different host specificities.</title>
        <authorList>
            <person name="Martinu J."/>
            <person name="Tarabai H."/>
            <person name="Stefka J."/>
            <person name="Hypsa V."/>
        </authorList>
    </citation>
    <scope>NUCLEOTIDE SEQUENCE [LARGE SCALE GENOMIC DNA]</scope>
    <source>
        <strain evidence="6">HR10_N</strain>
    </source>
</reference>
<evidence type="ECO:0000256" key="3">
    <source>
        <dbReference type="ARBA" id="ARBA00022833"/>
    </source>
</evidence>
<evidence type="ECO:0000313" key="7">
    <source>
        <dbReference type="Proteomes" id="UP001372834"/>
    </source>
</evidence>
<proteinExistence type="predicted"/>
<dbReference type="InterPro" id="IPR007588">
    <property type="entry name" value="Znf_FLYWCH"/>
</dbReference>
<evidence type="ECO:0000256" key="1">
    <source>
        <dbReference type="ARBA" id="ARBA00022723"/>
    </source>
</evidence>
<keyword evidence="2" id="KW-0863">Zinc-finger</keyword>
<evidence type="ECO:0000313" key="6">
    <source>
        <dbReference type="EMBL" id="KAK6629316.1"/>
    </source>
</evidence>
<dbReference type="Proteomes" id="UP001372834">
    <property type="component" value="Unassembled WGS sequence"/>
</dbReference>
<keyword evidence="4" id="KW-0472">Membrane</keyword>
<feature type="domain" description="FLYWCH-type" evidence="5">
    <location>
        <begin position="51"/>
        <end position="110"/>
    </location>
</feature>
<keyword evidence="4" id="KW-1133">Transmembrane helix</keyword>
<dbReference type="AlphaFoldDB" id="A0AAN8S9C1"/>
<dbReference type="EMBL" id="JAWJWE010000036">
    <property type="protein sequence ID" value="KAK6629316.1"/>
    <property type="molecule type" value="Genomic_DNA"/>
</dbReference>
<evidence type="ECO:0000256" key="4">
    <source>
        <dbReference type="SAM" id="Phobius"/>
    </source>
</evidence>
<organism evidence="6 7">
    <name type="scientific">Polyplax serrata</name>
    <name type="common">Common mouse louse</name>
    <dbReference type="NCBI Taxonomy" id="468196"/>
    <lineage>
        <taxon>Eukaryota</taxon>
        <taxon>Metazoa</taxon>
        <taxon>Ecdysozoa</taxon>
        <taxon>Arthropoda</taxon>
        <taxon>Hexapoda</taxon>
        <taxon>Insecta</taxon>
        <taxon>Pterygota</taxon>
        <taxon>Neoptera</taxon>
        <taxon>Paraneoptera</taxon>
        <taxon>Psocodea</taxon>
        <taxon>Troctomorpha</taxon>
        <taxon>Phthiraptera</taxon>
        <taxon>Anoplura</taxon>
        <taxon>Polyplacidae</taxon>
        <taxon>Polyplax</taxon>
    </lineage>
</organism>
<accession>A0AAN8S9C1</accession>
<dbReference type="GO" id="GO:0008270">
    <property type="term" value="F:zinc ion binding"/>
    <property type="evidence" value="ECO:0007669"/>
    <property type="project" value="UniProtKB-KW"/>
</dbReference>
<dbReference type="Pfam" id="PF04500">
    <property type="entry name" value="FLYWCH"/>
    <property type="match status" value="1"/>
</dbReference>
<sequence>MYDINKGALRFATIQVILYQVRFLMYVFYTDSLMINKSRYQLIPRESFVITRSRLGRPVVYLRGFKYGAQKSQRYPNKYWHCTSIVSRGCRARGIMNKDGSFLLYEIHTHPPIY</sequence>
<keyword evidence="4" id="KW-0812">Transmembrane</keyword>
<comment type="caution">
    <text evidence="6">The sequence shown here is derived from an EMBL/GenBank/DDBJ whole genome shotgun (WGS) entry which is preliminary data.</text>
</comment>
<feature type="transmembrane region" description="Helical" evidence="4">
    <location>
        <begin position="12"/>
        <end position="29"/>
    </location>
</feature>
<dbReference type="Gene3D" id="2.20.25.240">
    <property type="match status" value="1"/>
</dbReference>